<feature type="domain" description="PI4-kinase N-terminal" evidence="5">
    <location>
        <begin position="479"/>
        <end position="560"/>
    </location>
</feature>
<evidence type="ECO:0000313" key="7">
    <source>
        <dbReference type="Proteomes" id="UP000306102"/>
    </source>
</evidence>
<dbReference type="GO" id="GO:0005737">
    <property type="term" value="C:cytoplasm"/>
    <property type="evidence" value="ECO:0007669"/>
    <property type="project" value="TreeGrafter"/>
</dbReference>
<dbReference type="AlphaFoldDB" id="A0A4V3WJC3"/>
<dbReference type="Proteomes" id="UP000306102">
    <property type="component" value="Unassembled WGS sequence"/>
</dbReference>
<dbReference type="PANTHER" id="PTHR13620:SF100">
    <property type="entry name" value="3'-5' EXONUCLEASE DOMAIN-CONTAINING PROTEIN"/>
    <property type="match status" value="1"/>
</dbReference>
<organism evidence="6 7">
    <name type="scientific">Camellia sinensis var. sinensis</name>
    <name type="common">China tea</name>
    <dbReference type="NCBI Taxonomy" id="542762"/>
    <lineage>
        <taxon>Eukaryota</taxon>
        <taxon>Viridiplantae</taxon>
        <taxon>Streptophyta</taxon>
        <taxon>Embryophyta</taxon>
        <taxon>Tracheophyta</taxon>
        <taxon>Spermatophyta</taxon>
        <taxon>Magnoliopsida</taxon>
        <taxon>eudicotyledons</taxon>
        <taxon>Gunneridae</taxon>
        <taxon>Pentapetalae</taxon>
        <taxon>asterids</taxon>
        <taxon>Ericales</taxon>
        <taxon>Theaceae</taxon>
        <taxon>Camellia</taxon>
    </lineage>
</organism>
<keyword evidence="2" id="KW-0540">Nuclease</keyword>
<feature type="region of interest" description="Disordered" evidence="4">
    <location>
        <begin position="370"/>
        <end position="409"/>
    </location>
</feature>
<gene>
    <name evidence="6" type="ORF">TEA_010437</name>
</gene>
<dbReference type="InterPro" id="IPR051132">
    <property type="entry name" value="3-5_Exonuclease_domain"/>
</dbReference>
<dbReference type="GO" id="GO:0003676">
    <property type="term" value="F:nucleic acid binding"/>
    <property type="evidence" value="ECO:0007669"/>
    <property type="project" value="InterPro"/>
</dbReference>
<dbReference type="InterPro" id="IPR036397">
    <property type="entry name" value="RNaseH_sf"/>
</dbReference>
<reference evidence="6 7" key="1">
    <citation type="journal article" date="2018" name="Proc. Natl. Acad. Sci. U.S.A.">
        <title>Draft genome sequence of Camellia sinensis var. sinensis provides insights into the evolution of the tea genome and tea quality.</title>
        <authorList>
            <person name="Wei C."/>
            <person name="Yang H."/>
            <person name="Wang S."/>
            <person name="Zhao J."/>
            <person name="Liu C."/>
            <person name="Gao L."/>
            <person name="Xia E."/>
            <person name="Lu Y."/>
            <person name="Tai Y."/>
            <person name="She G."/>
            <person name="Sun J."/>
            <person name="Cao H."/>
            <person name="Tong W."/>
            <person name="Gao Q."/>
            <person name="Li Y."/>
            <person name="Deng W."/>
            <person name="Jiang X."/>
            <person name="Wang W."/>
            <person name="Chen Q."/>
            <person name="Zhang S."/>
            <person name="Li H."/>
            <person name="Wu J."/>
            <person name="Wang P."/>
            <person name="Li P."/>
            <person name="Shi C."/>
            <person name="Zheng F."/>
            <person name="Jian J."/>
            <person name="Huang B."/>
            <person name="Shan D."/>
            <person name="Shi M."/>
            <person name="Fang C."/>
            <person name="Yue Y."/>
            <person name="Li F."/>
            <person name="Li D."/>
            <person name="Wei S."/>
            <person name="Han B."/>
            <person name="Jiang C."/>
            <person name="Yin Y."/>
            <person name="Xia T."/>
            <person name="Zhang Z."/>
            <person name="Bennetzen J.L."/>
            <person name="Zhao S."/>
            <person name="Wan X."/>
        </authorList>
    </citation>
    <scope>NUCLEOTIDE SEQUENCE [LARGE SCALE GENOMIC DNA]</scope>
    <source>
        <strain evidence="7">cv. Shuchazao</strain>
        <tissue evidence="6">Leaf</tissue>
    </source>
</reference>
<dbReference type="InterPro" id="IPR045495">
    <property type="entry name" value="PI4K_N"/>
</dbReference>
<keyword evidence="3" id="KW-0378">Hydrolase</keyword>
<dbReference type="GO" id="GO:0008408">
    <property type="term" value="F:3'-5' exonuclease activity"/>
    <property type="evidence" value="ECO:0007669"/>
    <property type="project" value="TreeGrafter"/>
</dbReference>
<name>A0A4V3WJC3_CAMSN</name>
<dbReference type="STRING" id="542762.A0A4V3WJC3"/>
<dbReference type="InterPro" id="IPR012337">
    <property type="entry name" value="RNaseH-like_sf"/>
</dbReference>
<sequence>MEGTNVDAVRESLLLFAIETIETIETNLEASNEGLAASALSGYKKTHQCNVVHSLSQPCCRRLDKSLAMVARPDTHTSLDSLWSSSSGIESSQHRVITGVSGASSKSNSSKGSIVWPELCTSKQTGLKSSLKASHSKCFRCFIQIKFFKRFHRMAGIVYLKTDRFEVKLEGITFKVRDFEPLCTMDFLFPKGKVWPHAPVVGLDVLQHPRDPRIGLLLLCFGVGCVILRFRLGEELPDPIFKFLQDKRISFVGFGIPEKKDLFPFDKLGLKESEVDVGFLAAKLLNDPKLKKCELADLARRVPGIKTMVGLTAAGTLGRHQQIKCAICEVFVSSVIAMTLLDPKNENKFMNPAKKSLFTKILDPPSLSKLFISNDKENNEPQTKQPGNDDDVGIQDEGKEDTAGTGDGMLSNKALKGILKSASSNSFQFQICSSPPKPNEQIGSHLKRANSKGHNVSFGIKNTLKGKFQLNGFMDVIEKWSGADLLVPLLPVTVEICSDFVPSVDVDQPLLKLFCMRWFYIALFRLAPPIQKTQVPAKSVSTTLNSVGSMGANAMTLQAVMDRTCETLIVWDCHSIGETMKC</sequence>
<evidence type="ECO:0000313" key="6">
    <source>
        <dbReference type="EMBL" id="THF96256.1"/>
    </source>
</evidence>
<comment type="caution">
    <text evidence="6">The sequence shown here is derived from an EMBL/GenBank/DDBJ whole genome shotgun (WGS) entry which is preliminary data.</text>
</comment>
<dbReference type="Pfam" id="PF19274">
    <property type="entry name" value="PI4K_N"/>
    <property type="match status" value="1"/>
</dbReference>
<dbReference type="Gene3D" id="3.30.420.10">
    <property type="entry name" value="Ribonuclease H-like superfamily/Ribonuclease H"/>
    <property type="match status" value="1"/>
</dbReference>
<dbReference type="EMBL" id="SDRB02012976">
    <property type="protein sequence ID" value="THF96256.1"/>
    <property type="molecule type" value="Genomic_DNA"/>
</dbReference>
<evidence type="ECO:0000256" key="4">
    <source>
        <dbReference type="SAM" id="MobiDB-lite"/>
    </source>
</evidence>
<dbReference type="PANTHER" id="PTHR13620">
    <property type="entry name" value="3-5 EXONUCLEASE"/>
    <property type="match status" value="1"/>
</dbReference>
<evidence type="ECO:0000256" key="2">
    <source>
        <dbReference type="ARBA" id="ARBA00022722"/>
    </source>
</evidence>
<keyword evidence="7" id="KW-1185">Reference proteome</keyword>
<accession>A0A4V3WJC3</accession>
<proteinExistence type="inferred from homology"/>
<protein>
    <recommendedName>
        <fullName evidence="5">PI4-kinase N-terminal domain-containing protein</fullName>
    </recommendedName>
</protein>
<evidence type="ECO:0000259" key="5">
    <source>
        <dbReference type="Pfam" id="PF19274"/>
    </source>
</evidence>
<evidence type="ECO:0000256" key="3">
    <source>
        <dbReference type="ARBA" id="ARBA00022801"/>
    </source>
</evidence>
<evidence type="ECO:0000256" key="1">
    <source>
        <dbReference type="ARBA" id="ARBA00006209"/>
    </source>
</evidence>
<dbReference type="SUPFAM" id="SSF53098">
    <property type="entry name" value="Ribonuclease H-like"/>
    <property type="match status" value="1"/>
</dbReference>
<comment type="similarity">
    <text evidence="1">Belongs to the PI3/PI4-kinase family. Type III PI4K subfamily.</text>
</comment>
<dbReference type="GO" id="GO:0005634">
    <property type="term" value="C:nucleus"/>
    <property type="evidence" value="ECO:0007669"/>
    <property type="project" value="TreeGrafter"/>
</dbReference>